<dbReference type="InterPro" id="IPR038078">
    <property type="entry name" value="PhoU-like_sf"/>
</dbReference>
<dbReference type="PIRSF" id="PIRSF003107">
    <property type="entry name" value="PhoU"/>
    <property type="match status" value="1"/>
</dbReference>
<dbReference type="Proteomes" id="UP000516361">
    <property type="component" value="Chromosome"/>
</dbReference>
<evidence type="ECO:0000313" key="9">
    <source>
        <dbReference type="EMBL" id="BBE31591.1"/>
    </source>
</evidence>
<dbReference type="InParanoid" id="A0A7G1G5B6"/>
<dbReference type="KEGG" id="ocy:OSSY52_17320"/>
<comment type="subcellular location">
    <subcellularLocation>
        <location evidence="1 7">Cytoplasm</location>
    </subcellularLocation>
</comment>
<keyword evidence="4 7" id="KW-0813">Transport</keyword>
<dbReference type="SUPFAM" id="SSF109755">
    <property type="entry name" value="PhoU-like"/>
    <property type="match status" value="1"/>
</dbReference>
<protein>
    <recommendedName>
        <fullName evidence="7">Phosphate-specific transport system accessory protein PhoU</fullName>
    </recommendedName>
</protein>
<comment type="similarity">
    <text evidence="2 7">Belongs to the PhoU family.</text>
</comment>
<dbReference type="GO" id="GO:0006817">
    <property type="term" value="P:phosphate ion transport"/>
    <property type="evidence" value="ECO:0007669"/>
    <property type="project" value="UniProtKB-KW"/>
</dbReference>
<gene>
    <name evidence="9" type="primary">phoU1</name>
    <name evidence="9" type="ORF">OSSY52_17320</name>
</gene>
<dbReference type="FunFam" id="1.20.58.220:FF:000004">
    <property type="entry name" value="Phosphate-specific transport system accessory protein PhoU"/>
    <property type="match status" value="1"/>
</dbReference>
<feature type="domain" description="PhoU" evidence="8">
    <location>
        <begin position="122"/>
        <end position="207"/>
    </location>
</feature>
<evidence type="ECO:0000256" key="1">
    <source>
        <dbReference type="ARBA" id="ARBA00004496"/>
    </source>
</evidence>
<dbReference type="GO" id="GO:0005737">
    <property type="term" value="C:cytoplasm"/>
    <property type="evidence" value="ECO:0007669"/>
    <property type="project" value="UniProtKB-SubCell"/>
</dbReference>
<sequence>MTELHHFENELLMLKADISKMLSLVLESYEMSIESLETYNIKLAKRVLLLDDNIDDLNRNIEESVYQIIARYNPLAKNLRYAMTMAKFSSNLERIGDLSCNIAQKTIKFSNENIKCELTEEIRKIIGISLQMIKDTFKAFGEKNIELAIKTWKTDNKIDDLEKLIYNDVFKKIKSKELNEELIVPFILITRDIERIADHCTNLCEEIVYIETSKELTTFL</sequence>
<dbReference type="EMBL" id="AP018712">
    <property type="protein sequence ID" value="BBE31591.1"/>
    <property type="molecule type" value="Genomic_DNA"/>
</dbReference>
<reference evidence="9 10" key="1">
    <citation type="submission" date="2018-06" db="EMBL/GenBank/DDBJ databases">
        <title>Genome sequencing of Oceanotoga sp. sy52.</title>
        <authorList>
            <person name="Mori K."/>
        </authorList>
    </citation>
    <scope>NUCLEOTIDE SEQUENCE [LARGE SCALE GENOMIC DNA]</scope>
    <source>
        <strain evidence="10">sy52</strain>
    </source>
</reference>
<dbReference type="InterPro" id="IPR026022">
    <property type="entry name" value="PhoU_dom"/>
</dbReference>
<dbReference type="GO" id="GO:0030643">
    <property type="term" value="P:intracellular phosphate ion homeostasis"/>
    <property type="evidence" value="ECO:0007669"/>
    <property type="project" value="InterPro"/>
</dbReference>
<evidence type="ECO:0000256" key="2">
    <source>
        <dbReference type="ARBA" id="ARBA00008107"/>
    </source>
</evidence>
<dbReference type="PANTHER" id="PTHR42930:SF3">
    <property type="entry name" value="PHOSPHATE-SPECIFIC TRANSPORT SYSTEM ACCESSORY PROTEIN PHOU"/>
    <property type="match status" value="1"/>
</dbReference>
<organism evidence="9 10">
    <name type="scientific">Tepiditoga spiralis</name>
    <dbReference type="NCBI Taxonomy" id="2108365"/>
    <lineage>
        <taxon>Bacteria</taxon>
        <taxon>Thermotogati</taxon>
        <taxon>Thermotogota</taxon>
        <taxon>Thermotogae</taxon>
        <taxon>Petrotogales</taxon>
        <taxon>Petrotogaceae</taxon>
        <taxon>Tepiditoga</taxon>
    </lineage>
</organism>
<evidence type="ECO:0000256" key="6">
    <source>
        <dbReference type="ARBA" id="ARBA00022592"/>
    </source>
</evidence>
<accession>A0A7G1G5B6</accession>
<dbReference type="InterPro" id="IPR028366">
    <property type="entry name" value="PhoU"/>
</dbReference>
<keyword evidence="5 7" id="KW-0963">Cytoplasm</keyword>
<name>A0A7G1G5B6_9BACT</name>
<evidence type="ECO:0000256" key="7">
    <source>
        <dbReference type="PIRNR" id="PIRNR003107"/>
    </source>
</evidence>
<evidence type="ECO:0000259" key="8">
    <source>
        <dbReference type="Pfam" id="PF01895"/>
    </source>
</evidence>
<keyword evidence="6 7" id="KW-0592">Phosphate transport</keyword>
<dbReference type="Gene3D" id="1.20.58.220">
    <property type="entry name" value="Phosphate transport system protein phou homolog 2, domain 2"/>
    <property type="match status" value="1"/>
</dbReference>
<evidence type="ECO:0000313" key="10">
    <source>
        <dbReference type="Proteomes" id="UP000516361"/>
    </source>
</evidence>
<dbReference type="PANTHER" id="PTHR42930">
    <property type="entry name" value="PHOSPHATE-SPECIFIC TRANSPORT SYSTEM ACCESSORY PROTEIN PHOU"/>
    <property type="match status" value="1"/>
</dbReference>
<evidence type="ECO:0000256" key="3">
    <source>
        <dbReference type="ARBA" id="ARBA00011738"/>
    </source>
</evidence>
<evidence type="ECO:0000256" key="5">
    <source>
        <dbReference type="ARBA" id="ARBA00022490"/>
    </source>
</evidence>
<evidence type="ECO:0000256" key="4">
    <source>
        <dbReference type="ARBA" id="ARBA00022448"/>
    </source>
</evidence>
<dbReference type="NCBIfam" id="TIGR02135">
    <property type="entry name" value="phoU_full"/>
    <property type="match status" value="1"/>
</dbReference>
<proteinExistence type="inferred from homology"/>
<feature type="domain" description="PhoU" evidence="8">
    <location>
        <begin position="18"/>
        <end position="105"/>
    </location>
</feature>
<keyword evidence="10" id="KW-1185">Reference proteome</keyword>
<comment type="function">
    <text evidence="7">Plays a role in the regulation of phosphate uptake.</text>
</comment>
<dbReference type="GO" id="GO:0045936">
    <property type="term" value="P:negative regulation of phosphate metabolic process"/>
    <property type="evidence" value="ECO:0007669"/>
    <property type="project" value="InterPro"/>
</dbReference>
<dbReference type="Pfam" id="PF01895">
    <property type="entry name" value="PhoU"/>
    <property type="match status" value="2"/>
</dbReference>
<dbReference type="AlphaFoldDB" id="A0A7G1G5B6"/>
<dbReference type="RefSeq" id="WP_190614217.1">
    <property type="nucleotide sequence ID" value="NZ_AP018712.1"/>
</dbReference>
<comment type="subunit">
    <text evidence="3 7">Homodimer.</text>
</comment>